<dbReference type="SUPFAM" id="SSF55729">
    <property type="entry name" value="Acyl-CoA N-acyltransferases (Nat)"/>
    <property type="match status" value="1"/>
</dbReference>
<dbReference type="GO" id="GO:0004343">
    <property type="term" value="F:glucosamine 6-phosphate N-acetyltransferase activity"/>
    <property type="evidence" value="ECO:0007669"/>
    <property type="project" value="TreeGrafter"/>
</dbReference>
<dbReference type="EMBL" id="DVGZ01000029">
    <property type="protein sequence ID" value="HIR46622.1"/>
    <property type="molecule type" value="Genomic_DNA"/>
</dbReference>
<dbReference type="InterPro" id="IPR016181">
    <property type="entry name" value="Acyl_CoA_acyltransferase"/>
</dbReference>
<protein>
    <submittedName>
        <fullName evidence="2">GNAT family N-acetyltransferase</fullName>
    </submittedName>
</protein>
<gene>
    <name evidence="2" type="ORF">IAB89_03025</name>
</gene>
<reference evidence="2" key="1">
    <citation type="submission" date="2020-10" db="EMBL/GenBank/DDBJ databases">
        <authorList>
            <person name="Gilroy R."/>
        </authorList>
    </citation>
    <scope>NUCLEOTIDE SEQUENCE</scope>
    <source>
        <strain evidence="2">ChiSxjej1B13-7958</strain>
    </source>
</reference>
<dbReference type="Gene3D" id="3.40.630.30">
    <property type="match status" value="1"/>
</dbReference>
<dbReference type="PROSITE" id="PS51186">
    <property type="entry name" value="GNAT"/>
    <property type="match status" value="1"/>
</dbReference>
<comment type="caution">
    <text evidence="2">The sequence shown here is derived from an EMBL/GenBank/DDBJ whole genome shotgun (WGS) entry which is preliminary data.</text>
</comment>
<reference evidence="2" key="2">
    <citation type="journal article" date="2021" name="PeerJ">
        <title>Extensive microbial diversity within the chicken gut microbiome revealed by metagenomics and culture.</title>
        <authorList>
            <person name="Gilroy R."/>
            <person name="Ravi A."/>
            <person name="Getino M."/>
            <person name="Pursley I."/>
            <person name="Horton D.L."/>
            <person name="Alikhan N.F."/>
            <person name="Baker D."/>
            <person name="Gharbi K."/>
            <person name="Hall N."/>
            <person name="Watson M."/>
            <person name="Adriaenssens E.M."/>
            <person name="Foster-Nyarko E."/>
            <person name="Jarju S."/>
            <person name="Secka A."/>
            <person name="Antonio M."/>
            <person name="Oren A."/>
            <person name="Chaudhuri R.R."/>
            <person name="La Ragione R."/>
            <person name="Hildebrand F."/>
            <person name="Pallen M.J."/>
        </authorList>
    </citation>
    <scope>NUCLEOTIDE SEQUENCE</scope>
    <source>
        <strain evidence="2">ChiSxjej1B13-7958</strain>
    </source>
</reference>
<evidence type="ECO:0000313" key="2">
    <source>
        <dbReference type="EMBL" id="HIR46622.1"/>
    </source>
</evidence>
<proteinExistence type="predicted"/>
<sequence>MEITLTRGLPNGGRQVRLAVFVQEQGFAEASEFDAVDPAAWHAVLWENGLPLATGRVFPDESRESRFTIGRIAVQREYRGSRLGAQIMEALEEKARTLGAREVGLCAQVQARGFYESLGYAAYGDTIYEESVPHIHMLKKL</sequence>
<dbReference type="PANTHER" id="PTHR13355:SF11">
    <property type="entry name" value="GLUCOSAMINE 6-PHOSPHATE N-ACETYLTRANSFERASE"/>
    <property type="match status" value="1"/>
</dbReference>
<name>A0A9D1DDY2_9FIRM</name>
<dbReference type="PANTHER" id="PTHR13355">
    <property type="entry name" value="GLUCOSAMINE 6-PHOSPHATE N-ACETYLTRANSFERASE"/>
    <property type="match status" value="1"/>
</dbReference>
<accession>A0A9D1DDY2</accession>
<evidence type="ECO:0000313" key="3">
    <source>
        <dbReference type="Proteomes" id="UP000824242"/>
    </source>
</evidence>
<feature type="domain" description="N-acetyltransferase" evidence="1">
    <location>
        <begin position="1"/>
        <end position="141"/>
    </location>
</feature>
<dbReference type="CDD" id="cd04301">
    <property type="entry name" value="NAT_SF"/>
    <property type="match status" value="1"/>
</dbReference>
<dbReference type="InterPro" id="IPR000182">
    <property type="entry name" value="GNAT_dom"/>
</dbReference>
<dbReference type="Pfam" id="PF13673">
    <property type="entry name" value="Acetyltransf_10"/>
    <property type="match status" value="1"/>
</dbReference>
<dbReference type="InterPro" id="IPR039143">
    <property type="entry name" value="GNPNAT1-like"/>
</dbReference>
<dbReference type="AlphaFoldDB" id="A0A9D1DDY2"/>
<dbReference type="Proteomes" id="UP000824242">
    <property type="component" value="Unassembled WGS sequence"/>
</dbReference>
<evidence type="ECO:0000259" key="1">
    <source>
        <dbReference type="PROSITE" id="PS51186"/>
    </source>
</evidence>
<organism evidence="2 3">
    <name type="scientific">Candidatus Caccousia avicola</name>
    <dbReference type="NCBI Taxonomy" id="2840721"/>
    <lineage>
        <taxon>Bacteria</taxon>
        <taxon>Bacillati</taxon>
        <taxon>Bacillota</taxon>
        <taxon>Clostridia</taxon>
        <taxon>Eubacteriales</taxon>
        <taxon>Oscillospiraceae</taxon>
        <taxon>Oscillospiraceae incertae sedis</taxon>
        <taxon>Candidatus Caccousia</taxon>
    </lineage>
</organism>